<feature type="non-terminal residue" evidence="6">
    <location>
        <position position="112"/>
    </location>
</feature>
<dbReference type="GO" id="GO:0008237">
    <property type="term" value="F:metallopeptidase activity"/>
    <property type="evidence" value="ECO:0007669"/>
    <property type="project" value="InterPro"/>
</dbReference>
<keyword evidence="2" id="KW-0732">Signal</keyword>
<evidence type="ECO:0008006" key="8">
    <source>
        <dbReference type="Google" id="ProtNLM"/>
    </source>
</evidence>
<dbReference type="Proteomes" id="UP001497623">
    <property type="component" value="Unassembled WGS sequence"/>
</dbReference>
<proteinExistence type="inferred from homology"/>
<evidence type="ECO:0000313" key="7">
    <source>
        <dbReference type="Proteomes" id="UP001497623"/>
    </source>
</evidence>
<keyword evidence="3" id="KW-1015">Disulfide bond</keyword>
<dbReference type="SUPFAM" id="SSF55486">
    <property type="entry name" value="Metalloproteases ('zincins'), catalytic domain"/>
    <property type="match status" value="1"/>
</dbReference>
<dbReference type="GO" id="GO:0008241">
    <property type="term" value="F:peptidyl-dipeptidase activity"/>
    <property type="evidence" value="ECO:0007669"/>
    <property type="project" value="InterPro"/>
</dbReference>
<dbReference type="GO" id="GO:0006508">
    <property type="term" value="P:proteolysis"/>
    <property type="evidence" value="ECO:0007669"/>
    <property type="project" value="InterPro"/>
</dbReference>
<comment type="caution">
    <text evidence="5">Lacks conserved residue(s) required for the propagation of feature annotation.</text>
</comment>
<dbReference type="PANTHER" id="PTHR10514">
    <property type="entry name" value="ANGIOTENSIN-CONVERTING ENZYME"/>
    <property type="match status" value="1"/>
</dbReference>
<comment type="similarity">
    <text evidence="1 5">Belongs to the peptidase M2 family.</text>
</comment>
<name>A0AAV2QXD2_MEGNR</name>
<feature type="non-terminal residue" evidence="6">
    <location>
        <position position="1"/>
    </location>
</feature>
<dbReference type="EMBL" id="CAXKWB010010973">
    <property type="protein sequence ID" value="CAL4099743.1"/>
    <property type="molecule type" value="Genomic_DNA"/>
</dbReference>
<gene>
    <name evidence="6" type="ORF">MNOR_LOCUS16588</name>
</gene>
<evidence type="ECO:0000256" key="1">
    <source>
        <dbReference type="ARBA" id="ARBA00008139"/>
    </source>
</evidence>
<organism evidence="6 7">
    <name type="scientific">Meganyctiphanes norvegica</name>
    <name type="common">Northern krill</name>
    <name type="synonym">Thysanopoda norvegica</name>
    <dbReference type="NCBI Taxonomy" id="48144"/>
    <lineage>
        <taxon>Eukaryota</taxon>
        <taxon>Metazoa</taxon>
        <taxon>Ecdysozoa</taxon>
        <taxon>Arthropoda</taxon>
        <taxon>Crustacea</taxon>
        <taxon>Multicrustacea</taxon>
        <taxon>Malacostraca</taxon>
        <taxon>Eumalacostraca</taxon>
        <taxon>Eucarida</taxon>
        <taxon>Euphausiacea</taxon>
        <taxon>Euphausiidae</taxon>
        <taxon>Meganyctiphanes</taxon>
    </lineage>
</organism>
<dbReference type="AlphaFoldDB" id="A0AAV2QXD2"/>
<evidence type="ECO:0000313" key="6">
    <source>
        <dbReference type="EMBL" id="CAL4099743.1"/>
    </source>
</evidence>
<evidence type="ECO:0000256" key="4">
    <source>
        <dbReference type="ARBA" id="ARBA00023180"/>
    </source>
</evidence>
<dbReference type="GO" id="GO:0005886">
    <property type="term" value="C:plasma membrane"/>
    <property type="evidence" value="ECO:0007669"/>
    <property type="project" value="TreeGrafter"/>
</dbReference>
<reference evidence="6 7" key="1">
    <citation type="submission" date="2024-05" db="EMBL/GenBank/DDBJ databases">
        <authorList>
            <person name="Wallberg A."/>
        </authorList>
    </citation>
    <scope>NUCLEOTIDE SEQUENCE [LARGE SCALE GENOMIC DNA]</scope>
</reference>
<protein>
    <recommendedName>
        <fullName evidence="8">Angiotensin-converting enzyme</fullName>
    </recommendedName>
</protein>
<dbReference type="InterPro" id="IPR001548">
    <property type="entry name" value="Peptidase_M2"/>
</dbReference>
<keyword evidence="7" id="KW-1185">Reference proteome</keyword>
<comment type="caution">
    <text evidence="6">The sequence shown here is derived from an EMBL/GenBank/DDBJ whole genome shotgun (WGS) entry which is preliminary data.</text>
</comment>
<sequence length="112" mass="13790">RMMELGRTKTWKETLKVLTGSEYLDPEAVLEYFRPLEDWLRKWAKQNDEHIGWQHEEKAAYCQKYEKHEIEHDHINFHFYEKSRPCNESVNENMEMESRVSKLMQKLRSWNN</sequence>
<evidence type="ECO:0000256" key="3">
    <source>
        <dbReference type="ARBA" id="ARBA00023157"/>
    </source>
</evidence>
<dbReference type="PANTHER" id="PTHR10514:SF27">
    <property type="entry name" value="ANGIOTENSIN-CONVERTING ENZYME"/>
    <property type="match status" value="1"/>
</dbReference>
<dbReference type="PROSITE" id="PS52011">
    <property type="entry name" value="PEPTIDASE_M2"/>
    <property type="match status" value="1"/>
</dbReference>
<evidence type="ECO:0000256" key="2">
    <source>
        <dbReference type="ARBA" id="ARBA00022729"/>
    </source>
</evidence>
<evidence type="ECO:0000256" key="5">
    <source>
        <dbReference type="PROSITE-ProRule" id="PRU01355"/>
    </source>
</evidence>
<accession>A0AAV2QXD2</accession>
<dbReference type="Pfam" id="PF01401">
    <property type="entry name" value="Peptidase_M2"/>
    <property type="match status" value="1"/>
</dbReference>
<keyword evidence="4" id="KW-0325">Glycoprotein</keyword>